<evidence type="ECO:0000259" key="1">
    <source>
        <dbReference type="SMART" id="SM00955"/>
    </source>
</evidence>
<dbReference type="SUPFAM" id="SSF50249">
    <property type="entry name" value="Nucleic acid-binding proteins"/>
    <property type="match status" value="1"/>
</dbReference>
<evidence type="ECO:0000313" key="3">
    <source>
        <dbReference type="Proteomes" id="UP000541969"/>
    </source>
</evidence>
<name>A0A853CHE1_9ACTN</name>
<evidence type="ECO:0000313" key="2">
    <source>
        <dbReference type="EMBL" id="NYJ05463.1"/>
    </source>
</evidence>
<dbReference type="GO" id="GO:0006402">
    <property type="term" value="P:mRNA catabolic process"/>
    <property type="evidence" value="ECO:0007669"/>
    <property type="project" value="TreeGrafter"/>
</dbReference>
<sequence length="464" mass="48959">MPSWPRPAPSPPDFAAIRAELGVPEDFPADALAEAEAAAARPPLPELDATDVELVTLDPPGSRDLDQAVHLAERNGGFRVTYAIADVGGFVRLGGALDAEARRRGQTVYSPDRRVPLHPTVLSEGAASLLPGQVTPAVVWTLDLDGDGELTTSDVRRARVRSRAQLDYPGVQAQADAGTLPGALALLPRIGRLLLERAADRGAIELGTPEQEVQPTPDGGWTLVFRGDLPVETWNAQISLLTGRCAAGLMLDGGVGILRTLPPARPQDVERLRLLAPALGVDWPAGASPGSVISGLDAGDPRHAAFLEEAATLLRGSGYTAFDGAPPAQPLHSGVAAPYAHVTAPLRRLVDRFGTEVCLALATGRGPGDELRAALPLLPELMATSDRRTHEVERAVVDATEAWLLHGREGDRFPAVALDEGTVVLDELAVRARCAGPLTPGTRVEVRLVEADVASRSVRFEVVT</sequence>
<dbReference type="GO" id="GO:0003723">
    <property type="term" value="F:RNA binding"/>
    <property type="evidence" value="ECO:0007669"/>
    <property type="project" value="InterPro"/>
</dbReference>
<dbReference type="AlphaFoldDB" id="A0A853CHE1"/>
<dbReference type="InterPro" id="IPR040596">
    <property type="entry name" value="RNase_II_C_S1"/>
</dbReference>
<keyword evidence="3" id="KW-1185">Reference proteome</keyword>
<dbReference type="PANTHER" id="PTHR23355:SF9">
    <property type="entry name" value="DIS3-LIKE EXONUCLEASE 2"/>
    <property type="match status" value="1"/>
</dbReference>
<dbReference type="InterPro" id="IPR018247">
    <property type="entry name" value="EF_Hand_1_Ca_BS"/>
</dbReference>
<feature type="domain" description="RNB" evidence="1">
    <location>
        <begin position="46"/>
        <end position="364"/>
    </location>
</feature>
<dbReference type="InterPro" id="IPR050180">
    <property type="entry name" value="RNR_Ribonuclease"/>
</dbReference>
<proteinExistence type="predicted"/>
<reference evidence="2 3" key="1">
    <citation type="submission" date="2020-07" db="EMBL/GenBank/DDBJ databases">
        <title>Sequencing the genomes of 1000 actinobacteria strains.</title>
        <authorList>
            <person name="Klenk H.-P."/>
        </authorList>
    </citation>
    <scope>NUCLEOTIDE SEQUENCE [LARGE SCALE GENOMIC DNA]</scope>
    <source>
        <strain evidence="2 3">DSM 104001</strain>
    </source>
</reference>
<dbReference type="EMBL" id="JACBZT010000001">
    <property type="protein sequence ID" value="NYJ05463.1"/>
    <property type="molecule type" value="Genomic_DNA"/>
</dbReference>
<dbReference type="Pfam" id="PF00773">
    <property type="entry name" value="RNB"/>
    <property type="match status" value="1"/>
</dbReference>
<dbReference type="InterPro" id="IPR012340">
    <property type="entry name" value="NA-bd_OB-fold"/>
</dbReference>
<dbReference type="PANTHER" id="PTHR23355">
    <property type="entry name" value="RIBONUCLEASE"/>
    <property type="match status" value="1"/>
</dbReference>
<comment type="caution">
    <text evidence="2">The sequence shown here is derived from an EMBL/GenBank/DDBJ whole genome shotgun (WGS) entry which is preliminary data.</text>
</comment>
<dbReference type="GO" id="GO:0004540">
    <property type="term" value="F:RNA nuclease activity"/>
    <property type="evidence" value="ECO:0007669"/>
    <property type="project" value="InterPro"/>
</dbReference>
<gene>
    <name evidence="2" type="ORF">GGQ55_001741</name>
</gene>
<dbReference type="PROSITE" id="PS00018">
    <property type="entry name" value="EF_HAND_1"/>
    <property type="match status" value="1"/>
</dbReference>
<dbReference type="RefSeq" id="WP_366489013.1">
    <property type="nucleotide sequence ID" value="NZ_JACBZT010000001.1"/>
</dbReference>
<dbReference type="SMART" id="SM00955">
    <property type="entry name" value="RNB"/>
    <property type="match status" value="1"/>
</dbReference>
<accession>A0A853CHE1</accession>
<organism evidence="2 3">
    <name type="scientific">Petropleomorpha daqingensis</name>
    <dbReference type="NCBI Taxonomy" id="2026353"/>
    <lineage>
        <taxon>Bacteria</taxon>
        <taxon>Bacillati</taxon>
        <taxon>Actinomycetota</taxon>
        <taxon>Actinomycetes</taxon>
        <taxon>Geodermatophilales</taxon>
        <taxon>Geodermatophilaceae</taxon>
        <taxon>Petropleomorpha</taxon>
    </lineage>
</organism>
<dbReference type="InterPro" id="IPR001900">
    <property type="entry name" value="RNase_II/R"/>
</dbReference>
<dbReference type="Pfam" id="PF18614">
    <property type="entry name" value="RNase_II_C_S1"/>
    <property type="match status" value="1"/>
</dbReference>
<protein>
    <submittedName>
        <fullName evidence="2">Exoribonuclease R</fullName>
    </submittedName>
</protein>
<dbReference type="Proteomes" id="UP000541969">
    <property type="component" value="Unassembled WGS sequence"/>
</dbReference>